<keyword evidence="3" id="KW-1015">Disulfide bond</keyword>
<evidence type="ECO:0000256" key="2">
    <source>
        <dbReference type="ARBA" id="ARBA00022729"/>
    </source>
</evidence>
<feature type="domain" description="Bulb-type lectin" evidence="6">
    <location>
        <begin position="35"/>
        <end position="153"/>
    </location>
</feature>
<evidence type="ECO:0000256" key="1">
    <source>
        <dbReference type="ARBA" id="ARBA00008013"/>
    </source>
</evidence>
<feature type="chain" id="PRO_5042846843" description="Bulb-type lectin domain-containing protein" evidence="5">
    <location>
        <begin position="27"/>
        <end position="203"/>
    </location>
</feature>
<organism evidence="7 8">
    <name type="scientific">Vigna mungo</name>
    <name type="common">Black gram</name>
    <name type="synonym">Phaseolus mungo</name>
    <dbReference type="NCBI Taxonomy" id="3915"/>
    <lineage>
        <taxon>Eukaryota</taxon>
        <taxon>Viridiplantae</taxon>
        <taxon>Streptophyta</taxon>
        <taxon>Embryophyta</taxon>
        <taxon>Tracheophyta</taxon>
        <taxon>Spermatophyta</taxon>
        <taxon>Magnoliopsida</taxon>
        <taxon>eudicotyledons</taxon>
        <taxon>Gunneridae</taxon>
        <taxon>Pentapetalae</taxon>
        <taxon>rosids</taxon>
        <taxon>fabids</taxon>
        <taxon>Fabales</taxon>
        <taxon>Fabaceae</taxon>
        <taxon>Papilionoideae</taxon>
        <taxon>50 kb inversion clade</taxon>
        <taxon>NPAAA clade</taxon>
        <taxon>indigoferoid/millettioid clade</taxon>
        <taxon>Phaseoleae</taxon>
        <taxon>Vigna</taxon>
    </lineage>
</organism>
<dbReference type="PANTHER" id="PTHR33433">
    <property type="entry name" value="FLOWERING-PROMOTING FACTOR 1-LIKE PROTEIN 1"/>
    <property type="match status" value="1"/>
</dbReference>
<dbReference type="InterPro" id="IPR001480">
    <property type="entry name" value="Bulb-type_lectin_dom"/>
</dbReference>
<evidence type="ECO:0000256" key="3">
    <source>
        <dbReference type="ARBA" id="ARBA00023157"/>
    </source>
</evidence>
<dbReference type="Gene3D" id="2.90.10.10">
    <property type="entry name" value="Bulb-type lectin domain"/>
    <property type="match status" value="1"/>
</dbReference>
<protein>
    <recommendedName>
        <fullName evidence="6">Bulb-type lectin domain-containing protein</fullName>
    </recommendedName>
</protein>
<reference evidence="7 8" key="1">
    <citation type="journal article" date="2023" name="Life. Sci Alliance">
        <title>Evolutionary insights into 3D genome organization and epigenetic landscape of Vigna mungo.</title>
        <authorList>
            <person name="Junaid A."/>
            <person name="Singh B."/>
            <person name="Bhatia S."/>
        </authorList>
    </citation>
    <scope>NUCLEOTIDE SEQUENCE [LARGE SCALE GENOMIC DNA]</scope>
    <source>
        <strain evidence="7">Urdbean</strain>
    </source>
</reference>
<dbReference type="InterPro" id="IPR039274">
    <property type="entry name" value="FPF1"/>
</dbReference>
<dbReference type="SUPFAM" id="SSF51110">
    <property type="entry name" value="alpha-D-mannose-specific plant lectins"/>
    <property type="match status" value="1"/>
</dbReference>
<sequence length="203" mass="23034">MRSEGVVLSFSFLLLWLPICFQICLGGDTLKANQFITSDSQRNLVSSNTIFELGFFSLGEKSGGKYLGISYHGLKSQTVVWVANRDNLVPDSAGVFRIKKDGNLVKEGFRLMENGEAERCRMKKKVLVHLASGEVVSSYGSLEQILSNLGWERYYGRDLQLYQFHKHSSTDLISLPKDFSKFTSVYMYDIVIKNPNVFHVRDN</sequence>
<dbReference type="SMART" id="SM00108">
    <property type="entry name" value="B_lectin"/>
    <property type="match status" value="1"/>
</dbReference>
<evidence type="ECO:0000256" key="5">
    <source>
        <dbReference type="SAM" id="SignalP"/>
    </source>
</evidence>
<accession>A0AAQ3P5N0</accession>
<feature type="signal peptide" evidence="5">
    <location>
        <begin position="1"/>
        <end position="26"/>
    </location>
</feature>
<name>A0AAQ3P5N0_VIGMU</name>
<evidence type="ECO:0000259" key="6">
    <source>
        <dbReference type="SMART" id="SM00108"/>
    </source>
</evidence>
<comment type="similarity">
    <text evidence="1">Belongs to the FPF1 family.</text>
</comment>
<dbReference type="InterPro" id="IPR036426">
    <property type="entry name" value="Bulb-type_lectin_dom_sf"/>
</dbReference>
<keyword evidence="8" id="KW-1185">Reference proteome</keyword>
<keyword evidence="4" id="KW-0325">Glycoprotein</keyword>
<dbReference type="AlphaFoldDB" id="A0AAQ3P5N0"/>
<evidence type="ECO:0000313" key="7">
    <source>
        <dbReference type="EMBL" id="WVZ21132.1"/>
    </source>
</evidence>
<keyword evidence="2 5" id="KW-0732">Signal</keyword>
<evidence type="ECO:0000256" key="4">
    <source>
        <dbReference type="ARBA" id="ARBA00023180"/>
    </source>
</evidence>
<proteinExistence type="inferred from homology"/>
<dbReference type="GO" id="GO:0009909">
    <property type="term" value="P:regulation of flower development"/>
    <property type="evidence" value="ECO:0007669"/>
    <property type="project" value="InterPro"/>
</dbReference>
<evidence type="ECO:0000313" key="8">
    <source>
        <dbReference type="Proteomes" id="UP001374535"/>
    </source>
</evidence>
<dbReference type="Proteomes" id="UP001374535">
    <property type="component" value="Chromosome 2"/>
</dbReference>
<gene>
    <name evidence="7" type="ORF">V8G54_008454</name>
</gene>
<dbReference type="EMBL" id="CP144699">
    <property type="protein sequence ID" value="WVZ21132.1"/>
    <property type="molecule type" value="Genomic_DNA"/>
</dbReference>